<evidence type="ECO:0000313" key="3">
    <source>
        <dbReference type="EMBL" id="GHB31883.1"/>
    </source>
</evidence>
<dbReference type="Pfam" id="PF08450">
    <property type="entry name" value="SGL"/>
    <property type="match status" value="1"/>
</dbReference>
<dbReference type="Gene3D" id="2.120.10.30">
    <property type="entry name" value="TolB, C-terminal domain"/>
    <property type="match status" value="1"/>
</dbReference>
<dbReference type="InterPro" id="IPR005511">
    <property type="entry name" value="SMP-30"/>
</dbReference>
<gene>
    <name evidence="3" type="ORF">GCM10007094_20770</name>
</gene>
<dbReference type="PRINTS" id="PR01790">
    <property type="entry name" value="SMP30FAMILY"/>
</dbReference>
<organism evidence="3 4">
    <name type="scientific">Pseudovibrio japonicus</name>
    <dbReference type="NCBI Taxonomy" id="366534"/>
    <lineage>
        <taxon>Bacteria</taxon>
        <taxon>Pseudomonadati</taxon>
        <taxon>Pseudomonadota</taxon>
        <taxon>Alphaproteobacteria</taxon>
        <taxon>Hyphomicrobiales</taxon>
        <taxon>Stappiaceae</taxon>
        <taxon>Pseudovibrio</taxon>
    </lineage>
</organism>
<reference evidence="4" key="1">
    <citation type="journal article" date="2019" name="Int. J. Syst. Evol. Microbiol.">
        <title>The Global Catalogue of Microorganisms (GCM) 10K type strain sequencing project: providing services to taxonomists for standard genome sequencing and annotation.</title>
        <authorList>
            <consortium name="The Broad Institute Genomics Platform"/>
            <consortium name="The Broad Institute Genome Sequencing Center for Infectious Disease"/>
            <person name="Wu L."/>
            <person name="Ma J."/>
        </authorList>
    </citation>
    <scope>NUCLEOTIDE SEQUENCE [LARGE SCALE GENOMIC DNA]</scope>
    <source>
        <strain evidence="4">KCTC 12861</strain>
    </source>
</reference>
<name>A0ABQ3ECA8_9HYPH</name>
<dbReference type="EMBL" id="BMXE01000003">
    <property type="protein sequence ID" value="GHB31883.1"/>
    <property type="molecule type" value="Genomic_DNA"/>
</dbReference>
<dbReference type="PANTHER" id="PTHR10907:SF47">
    <property type="entry name" value="REGUCALCIN"/>
    <property type="match status" value="1"/>
</dbReference>
<dbReference type="RefSeq" id="WP_189436695.1">
    <property type="nucleotide sequence ID" value="NZ_BMXE01000003.1"/>
</dbReference>
<dbReference type="InterPro" id="IPR011042">
    <property type="entry name" value="6-blade_b-propeller_TolB-like"/>
</dbReference>
<feature type="domain" description="SMP-30/Gluconolactonase/LRE-like region" evidence="2">
    <location>
        <begin position="17"/>
        <end position="259"/>
    </location>
</feature>
<comment type="caution">
    <text evidence="3">The sequence shown here is derived from an EMBL/GenBank/DDBJ whole genome shotgun (WGS) entry which is preliminary data.</text>
</comment>
<comment type="similarity">
    <text evidence="1">Belongs to the SMP-30/CGR1 family.</text>
</comment>
<dbReference type="Proteomes" id="UP000637980">
    <property type="component" value="Unassembled WGS sequence"/>
</dbReference>
<dbReference type="SUPFAM" id="SSF63829">
    <property type="entry name" value="Calcium-dependent phosphotriesterase"/>
    <property type="match status" value="1"/>
</dbReference>
<dbReference type="InterPro" id="IPR013658">
    <property type="entry name" value="SGL"/>
</dbReference>
<accession>A0ABQ3ECA8</accession>
<evidence type="ECO:0000256" key="1">
    <source>
        <dbReference type="ARBA" id="ARBA00008853"/>
    </source>
</evidence>
<keyword evidence="4" id="KW-1185">Reference proteome</keyword>
<sequence>MTLTPTITCLLDGRYELAEGLLWDDLTKHLFFCDILKKQIHAMNWDTKEVATWDFPKVVGSFGLCKDGRLIVAMKDEIILFDTTTKMYDTLAQIEQDNPRTRLNDGKVGPDGAFWVGTMDDISPRTPIASLYRVSPQGGVTHIAQDLRTSNGLAWSPDTKTMYHSDTGSGEVFTYDFDRDAGTATNKRKFLQLDNTVGRPDGATVDAAGNYWSAGVSAGNVNCFAPDGELLHSIALPVPRPTIPCFAGPDLSTLVVASLRPNGDEELLKEFPKSGSLFAMDVEQKGLPACRFG</sequence>
<evidence type="ECO:0000259" key="2">
    <source>
        <dbReference type="Pfam" id="PF08450"/>
    </source>
</evidence>
<protein>
    <submittedName>
        <fullName evidence="3">SMP-30/gluconolaconase/LRE domain-containing protein</fullName>
    </submittedName>
</protein>
<dbReference type="PANTHER" id="PTHR10907">
    <property type="entry name" value="REGUCALCIN"/>
    <property type="match status" value="1"/>
</dbReference>
<proteinExistence type="inferred from homology"/>
<evidence type="ECO:0000313" key="4">
    <source>
        <dbReference type="Proteomes" id="UP000637980"/>
    </source>
</evidence>